<sequence>MGSIGIEWVRQYHGLASNLNNTKPQAEGFYNTLSATRRFQWGDDLAWDQDFEQQGLGSPAAGTDTTWVDNVDMVFFSGHGSPGGFLFGVKTDDARAKPTEIRWGDKELEFIALDACNVLSVDGVFDRWGWPVFKGLHYILGFHTTTSDEPDRGRLLAQYLNAGETMRRAWIKACQDTENADTVWAYLRADTASTDTYNDHWWGKGSVSTDPYNPTVLVHTRGTC</sequence>
<dbReference type="InterPro" id="IPR045926">
    <property type="entry name" value="DUF6345"/>
</dbReference>
<evidence type="ECO:0000313" key="1">
    <source>
        <dbReference type="EMBL" id="MBB3193121.1"/>
    </source>
</evidence>
<dbReference type="RefSeq" id="WP_184294036.1">
    <property type="nucleotide sequence ID" value="NZ_JACHXO010000001.1"/>
</dbReference>
<comment type="caution">
    <text evidence="1">The sequence shown here is derived from an EMBL/GenBank/DDBJ whole genome shotgun (WGS) entry which is preliminary data.</text>
</comment>
<dbReference type="EMBL" id="JACHXO010000001">
    <property type="protein sequence ID" value="MBB3193121.1"/>
    <property type="molecule type" value="Genomic_DNA"/>
</dbReference>
<reference evidence="1 2" key="1">
    <citation type="submission" date="2020-08" db="EMBL/GenBank/DDBJ databases">
        <title>Genomic Encyclopedia of Type Strains, Phase III (KMG-III): the genomes of soil and plant-associated and newly described type strains.</title>
        <authorList>
            <person name="Whitman W."/>
        </authorList>
    </citation>
    <scope>NUCLEOTIDE SEQUENCE [LARGE SCALE GENOMIC DNA]</scope>
    <source>
        <strain evidence="1 2">CECT 7247</strain>
    </source>
</reference>
<gene>
    <name evidence="1" type="ORF">FHS28_000486</name>
</gene>
<dbReference type="Pfam" id="PF19872">
    <property type="entry name" value="DUF6345"/>
    <property type="match status" value="1"/>
</dbReference>
<evidence type="ECO:0000313" key="2">
    <source>
        <dbReference type="Proteomes" id="UP000574369"/>
    </source>
</evidence>
<evidence type="ECO:0008006" key="3">
    <source>
        <dbReference type="Google" id="ProtNLM"/>
    </source>
</evidence>
<name>A0ABR6GLY5_9BURK</name>
<proteinExistence type="predicted"/>
<accession>A0ABR6GLY5</accession>
<keyword evidence="2" id="KW-1185">Reference proteome</keyword>
<organism evidence="1 2">
    <name type="scientific">Roseateles terrae</name>
    <dbReference type="NCBI Taxonomy" id="431060"/>
    <lineage>
        <taxon>Bacteria</taxon>
        <taxon>Pseudomonadati</taxon>
        <taxon>Pseudomonadota</taxon>
        <taxon>Betaproteobacteria</taxon>
        <taxon>Burkholderiales</taxon>
        <taxon>Sphaerotilaceae</taxon>
        <taxon>Roseateles</taxon>
    </lineage>
</organism>
<dbReference type="Proteomes" id="UP000574369">
    <property type="component" value="Unassembled WGS sequence"/>
</dbReference>
<protein>
    <recommendedName>
        <fullName evidence="3">Gingipain domain-containing protein</fullName>
    </recommendedName>
</protein>